<dbReference type="SUPFAM" id="SSF56112">
    <property type="entry name" value="Protein kinase-like (PK-like)"/>
    <property type="match status" value="1"/>
</dbReference>
<dbReference type="Pfam" id="PF00069">
    <property type="entry name" value="Pkinase"/>
    <property type="match status" value="1"/>
</dbReference>
<name>A0A067LT96_BOTB1</name>
<dbReference type="PANTHER" id="PTHR47634">
    <property type="entry name" value="PROTEIN KINASE DOMAIN-CONTAINING PROTEIN-RELATED"/>
    <property type="match status" value="1"/>
</dbReference>
<keyword evidence="5" id="KW-0418">Kinase</keyword>
<dbReference type="PANTHER" id="PTHR47634:SF9">
    <property type="entry name" value="PROTEIN KINASE DOMAIN-CONTAINING PROTEIN-RELATED"/>
    <property type="match status" value="1"/>
</dbReference>
<evidence type="ECO:0000256" key="4">
    <source>
        <dbReference type="ARBA" id="ARBA00022741"/>
    </source>
</evidence>
<dbReference type="EMBL" id="KL198133">
    <property type="protein sequence ID" value="KDQ06508.1"/>
    <property type="molecule type" value="Genomic_DNA"/>
</dbReference>
<dbReference type="FunFam" id="1.10.510.10:FF:000275">
    <property type="entry name" value="SRSF protein kinase 2 isoform X3"/>
    <property type="match status" value="1"/>
</dbReference>
<dbReference type="AlphaFoldDB" id="A0A067LT96"/>
<dbReference type="OrthoDB" id="5979581at2759"/>
<dbReference type="HOGENOM" id="CLU_000288_81_2_1"/>
<proteinExistence type="predicted"/>
<evidence type="ECO:0000256" key="3">
    <source>
        <dbReference type="ARBA" id="ARBA00022679"/>
    </source>
</evidence>
<keyword evidence="6" id="KW-0067">ATP-binding</keyword>
<dbReference type="InParanoid" id="A0A067LT96"/>
<dbReference type="GO" id="GO:0004674">
    <property type="term" value="F:protein serine/threonine kinase activity"/>
    <property type="evidence" value="ECO:0007669"/>
    <property type="project" value="UniProtKB-KW"/>
</dbReference>
<comment type="catalytic activity">
    <reaction evidence="8">
        <text>L-seryl-[protein] + ATP = O-phospho-L-seryl-[protein] + ADP + H(+)</text>
        <dbReference type="Rhea" id="RHEA:17989"/>
        <dbReference type="Rhea" id="RHEA-COMP:9863"/>
        <dbReference type="Rhea" id="RHEA-COMP:11604"/>
        <dbReference type="ChEBI" id="CHEBI:15378"/>
        <dbReference type="ChEBI" id="CHEBI:29999"/>
        <dbReference type="ChEBI" id="CHEBI:30616"/>
        <dbReference type="ChEBI" id="CHEBI:83421"/>
        <dbReference type="ChEBI" id="CHEBI:456216"/>
        <dbReference type="EC" id="2.7.11.1"/>
    </reaction>
</comment>
<keyword evidence="2" id="KW-0723">Serine/threonine-protein kinase</keyword>
<protein>
    <recommendedName>
        <fullName evidence="1">non-specific serine/threonine protein kinase</fullName>
        <ecNumber evidence="1">2.7.11.1</ecNumber>
    </recommendedName>
</protein>
<dbReference type="GO" id="GO:0005634">
    <property type="term" value="C:nucleus"/>
    <property type="evidence" value="ECO:0007669"/>
    <property type="project" value="TreeGrafter"/>
</dbReference>
<dbReference type="Gene3D" id="1.10.510.10">
    <property type="entry name" value="Transferase(Phosphotransferase) domain 1"/>
    <property type="match status" value="1"/>
</dbReference>
<dbReference type="InterPro" id="IPR051334">
    <property type="entry name" value="SRPK"/>
</dbReference>
<dbReference type="Proteomes" id="UP000027195">
    <property type="component" value="Unassembled WGS sequence"/>
</dbReference>
<evidence type="ECO:0000313" key="11">
    <source>
        <dbReference type="Proteomes" id="UP000027195"/>
    </source>
</evidence>
<evidence type="ECO:0000256" key="2">
    <source>
        <dbReference type="ARBA" id="ARBA00022527"/>
    </source>
</evidence>
<reference evidence="11" key="1">
    <citation type="journal article" date="2014" name="Proc. Natl. Acad. Sci. U.S.A.">
        <title>Extensive sampling of basidiomycete genomes demonstrates inadequacy of the white-rot/brown-rot paradigm for wood decay fungi.</title>
        <authorList>
            <person name="Riley R."/>
            <person name="Salamov A.A."/>
            <person name="Brown D.W."/>
            <person name="Nagy L.G."/>
            <person name="Floudas D."/>
            <person name="Held B.W."/>
            <person name="Levasseur A."/>
            <person name="Lombard V."/>
            <person name="Morin E."/>
            <person name="Otillar R."/>
            <person name="Lindquist E.A."/>
            <person name="Sun H."/>
            <person name="LaButti K.M."/>
            <person name="Schmutz J."/>
            <person name="Jabbour D."/>
            <person name="Luo H."/>
            <person name="Baker S.E."/>
            <person name="Pisabarro A.G."/>
            <person name="Walton J.D."/>
            <person name="Blanchette R.A."/>
            <person name="Henrissat B."/>
            <person name="Martin F."/>
            <person name="Cullen D."/>
            <person name="Hibbett D.S."/>
            <person name="Grigoriev I.V."/>
        </authorList>
    </citation>
    <scope>NUCLEOTIDE SEQUENCE [LARGE SCALE GENOMIC DNA]</scope>
    <source>
        <strain evidence="11">FD-172 SS1</strain>
    </source>
</reference>
<dbReference type="STRING" id="930990.A0A067LT96"/>
<gene>
    <name evidence="10" type="ORF">BOTBODRAFT_39544</name>
</gene>
<evidence type="ECO:0000256" key="7">
    <source>
        <dbReference type="ARBA" id="ARBA00047899"/>
    </source>
</evidence>
<dbReference type="EC" id="2.7.11.1" evidence="1"/>
<dbReference type="GO" id="GO:0005524">
    <property type="term" value="F:ATP binding"/>
    <property type="evidence" value="ECO:0007669"/>
    <property type="project" value="UniProtKB-KW"/>
</dbReference>
<dbReference type="Gene3D" id="3.30.200.20">
    <property type="entry name" value="Phosphorylase Kinase, domain 1"/>
    <property type="match status" value="1"/>
</dbReference>
<evidence type="ECO:0000256" key="5">
    <source>
        <dbReference type="ARBA" id="ARBA00022777"/>
    </source>
</evidence>
<accession>A0A067LT96</accession>
<keyword evidence="3" id="KW-0808">Transferase</keyword>
<dbReference type="GO" id="GO:0050684">
    <property type="term" value="P:regulation of mRNA processing"/>
    <property type="evidence" value="ECO:0007669"/>
    <property type="project" value="TreeGrafter"/>
</dbReference>
<keyword evidence="11" id="KW-1185">Reference proteome</keyword>
<dbReference type="InterPro" id="IPR011009">
    <property type="entry name" value="Kinase-like_dom_sf"/>
</dbReference>
<evidence type="ECO:0000313" key="10">
    <source>
        <dbReference type="EMBL" id="KDQ06508.1"/>
    </source>
</evidence>
<dbReference type="InterPro" id="IPR000719">
    <property type="entry name" value="Prot_kinase_dom"/>
</dbReference>
<dbReference type="SMART" id="SM00220">
    <property type="entry name" value="S_TKc"/>
    <property type="match status" value="1"/>
</dbReference>
<evidence type="ECO:0000259" key="9">
    <source>
        <dbReference type="PROSITE" id="PS50011"/>
    </source>
</evidence>
<comment type="catalytic activity">
    <reaction evidence="7">
        <text>L-threonyl-[protein] + ATP = O-phospho-L-threonyl-[protein] + ADP + H(+)</text>
        <dbReference type="Rhea" id="RHEA:46608"/>
        <dbReference type="Rhea" id="RHEA-COMP:11060"/>
        <dbReference type="Rhea" id="RHEA-COMP:11605"/>
        <dbReference type="ChEBI" id="CHEBI:15378"/>
        <dbReference type="ChEBI" id="CHEBI:30013"/>
        <dbReference type="ChEBI" id="CHEBI:30616"/>
        <dbReference type="ChEBI" id="CHEBI:61977"/>
        <dbReference type="ChEBI" id="CHEBI:456216"/>
        <dbReference type="EC" id="2.7.11.1"/>
    </reaction>
</comment>
<evidence type="ECO:0000256" key="8">
    <source>
        <dbReference type="ARBA" id="ARBA00048679"/>
    </source>
</evidence>
<feature type="domain" description="Protein kinase" evidence="9">
    <location>
        <begin position="1"/>
        <end position="301"/>
    </location>
</feature>
<dbReference type="PROSITE" id="PS50011">
    <property type="entry name" value="PROTEIN_KINASE_DOM"/>
    <property type="match status" value="1"/>
</dbReference>
<keyword evidence="4" id="KW-0547">Nucleotide-binding</keyword>
<sequence length="305" mass="34406">MERCRDADQTHPGRAHVLSLFDHFYHDGPHGRHICIVSEFLGESVGTLRLIIPDCKVPVPVAKELSRQLLLALSYLHDRCNITHTDLHPRNSLLSYDEKLLSQNLKENPPAPAATIDKHGASVTIMQSQPLPLPIGILINLKLIDFSSANWSDEHWATIIQIPLLRPPEIILGDEWDTSADIWTTACVIFKLVTGCFLFVRKESETFTADDDHLAQMMEVLEPFGPSHLSTFSRRDSFFDPSGNLQRIPKLFPKLLEGLIENHMGWGPEEIALFASFLRAMLRLRKEDRSSAVQVLAHEWLGGVV</sequence>
<dbReference type="GO" id="GO:0005737">
    <property type="term" value="C:cytoplasm"/>
    <property type="evidence" value="ECO:0007669"/>
    <property type="project" value="TreeGrafter"/>
</dbReference>
<evidence type="ECO:0000256" key="6">
    <source>
        <dbReference type="ARBA" id="ARBA00022840"/>
    </source>
</evidence>
<dbReference type="GO" id="GO:0000245">
    <property type="term" value="P:spliceosomal complex assembly"/>
    <property type="evidence" value="ECO:0007669"/>
    <property type="project" value="TreeGrafter"/>
</dbReference>
<evidence type="ECO:0000256" key="1">
    <source>
        <dbReference type="ARBA" id="ARBA00012513"/>
    </source>
</evidence>
<organism evidence="10 11">
    <name type="scientific">Botryobasidium botryosum (strain FD-172 SS1)</name>
    <dbReference type="NCBI Taxonomy" id="930990"/>
    <lineage>
        <taxon>Eukaryota</taxon>
        <taxon>Fungi</taxon>
        <taxon>Dikarya</taxon>
        <taxon>Basidiomycota</taxon>
        <taxon>Agaricomycotina</taxon>
        <taxon>Agaricomycetes</taxon>
        <taxon>Cantharellales</taxon>
        <taxon>Botryobasidiaceae</taxon>
        <taxon>Botryobasidium</taxon>
    </lineage>
</organism>